<comment type="pathway">
    <text evidence="1">Secondary metabolite biosynthesis.</text>
</comment>
<evidence type="ECO:0000313" key="6">
    <source>
        <dbReference type="Proteomes" id="UP001610563"/>
    </source>
</evidence>
<name>A0ABR4FUZ4_9EURO</name>
<comment type="caution">
    <text evidence="5">The sequence shown here is derived from an EMBL/GenBank/DDBJ whole genome shotgun (WGS) entry which is preliminary data.</text>
</comment>
<evidence type="ECO:0000256" key="4">
    <source>
        <dbReference type="ARBA" id="ARBA00023315"/>
    </source>
</evidence>
<keyword evidence="4" id="KW-0012">Acyltransferase</keyword>
<organism evidence="5 6">
    <name type="scientific">Aspergillus keveii</name>
    <dbReference type="NCBI Taxonomy" id="714993"/>
    <lineage>
        <taxon>Eukaryota</taxon>
        <taxon>Fungi</taxon>
        <taxon>Dikarya</taxon>
        <taxon>Ascomycota</taxon>
        <taxon>Pezizomycotina</taxon>
        <taxon>Eurotiomycetes</taxon>
        <taxon>Eurotiomycetidae</taxon>
        <taxon>Eurotiales</taxon>
        <taxon>Aspergillaceae</taxon>
        <taxon>Aspergillus</taxon>
        <taxon>Aspergillus subgen. Nidulantes</taxon>
    </lineage>
</organism>
<evidence type="ECO:0000256" key="2">
    <source>
        <dbReference type="ARBA" id="ARBA00009861"/>
    </source>
</evidence>
<keyword evidence="6" id="KW-1185">Reference proteome</keyword>
<protein>
    <submittedName>
        <fullName evidence="5">Uncharacterized protein</fullName>
    </submittedName>
</protein>
<dbReference type="Pfam" id="PF02458">
    <property type="entry name" value="Transferase"/>
    <property type="match status" value="1"/>
</dbReference>
<evidence type="ECO:0000256" key="1">
    <source>
        <dbReference type="ARBA" id="ARBA00005179"/>
    </source>
</evidence>
<comment type="similarity">
    <text evidence="2">Belongs to the plant acyltransferase family.</text>
</comment>
<evidence type="ECO:0000313" key="5">
    <source>
        <dbReference type="EMBL" id="KAL2786793.1"/>
    </source>
</evidence>
<keyword evidence="3" id="KW-0808">Transferase</keyword>
<reference evidence="5 6" key="1">
    <citation type="submission" date="2024-07" db="EMBL/GenBank/DDBJ databases">
        <title>Section-level genome sequencing and comparative genomics of Aspergillus sections Usti and Cavernicolus.</title>
        <authorList>
            <consortium name="Lawrence Berkeley National Laboratory"/>
            <person name="Nybo J.L."/>
            <person name="Vesth T.C."/>
            <person name="Theobald S."/>
            <person name="Frisvad J.C."/>
            <person name="Larsen T.O."/>
            <person name="Kjaerboelling I."/>
            <person name="Rothschild-Mancinelli K."/>
            <person name="Lyhne E.K."/>
            <person name="Kogle M.E."/>
            <person name="Barry K."/>
            <person name="Clum A."/>
            <person name="Na H."/>
            <person name="Ledsgaard L."/>
            <person name="Lin J."/>
            <person name="Lipzen A."/>
            <person name="Kuo A."/>
            <person name="Riley R."/>
            <person name="Mondo S."/>
            <person name="Labutti K."/>
            <person name="Haridas S."/>
            <person name="Pangalinan J."/>
            <person name="Salamov A.A."/>
            <person name="Simmons B.A."/>
            <person name="Magnuson J.K."/>
            <person name="Chen J."/>
            <person name="Drula E."/>
            <person name="Henrissat B."/>
            <person name="Wiebenga A."/>
            <person name="Lubbers R.J."/>
            <person name="Gomes A.C."/>
            <person name="Makela M.R."/>
            <person name="Stajich J."/>
            <person name="Grigoriev I.V."/>
            <person name="Mortensen U.H."/>
            <person name="De Vries R.P."/>
            <person name="Baker S.E."/>
            <person name="Andersen M.R."/>
        </authorList>
    </citation>
    <scope>NUCLEOTIDE SEQUENCE [LARGE SCALE GENOMIC DNA]</scope>
    <source>
        <strain evidence="5 6">CBS 209.92</strain>
    </source>
</reference>
<dbReference type="Gene3D" id="3.30.559.10">
    <property type="entry name" value="Chloramphenicol acetyltransferase-like domain"/>
    <property type="match status" value="2"/>
</dbReference>
<dbReference type="InterPro" id="IPR051283">
    <property type="entry name" value="Sec_Metabolite_Acyltrans"/>
</dbReference>
<dbReference type="PANTHER" id="PTHR31896">
    <property type="entry name" value="FAMILY REGULATORY PROTEIN, PUTATIVE (AFU_ORTHOLOGUE AFUA_3G14730)-RELATED"/>
    <property type="match status" value="1"/>
</dbReference>
<dbReference type="EMBL" id="JBFTWV010000110">
    <property type="protein sequence ID" value="KAL2786793.1"/>
    <property type="molecule type" value="Genomic_DNA"/>
</dbReference>
<accession>A0ABR4FUZ4</accession>
<sequence>MNTLSRVFNYLVSFTRKPSFDEEGDDFYPIQFIDQAGIIKDSIITYTFRYNSVLDPEKLHSALVRLLGEGDWRKLGGRLRRNKSGQLVIHVPRRPHRKVRFSHVAYQPPISAHHLGRLLPKQTGVLPSIQKGCHTFRAFSVPLDLPNDIKHYLTSDEPLLSLRIVSFEDATLISVTFPHAVADAMGTASLLRAWSCMLAEAPENQIPPALAAREDIMASVGTPDDRDAQPQYALEHRRLRGLPLLRLILRITWDHLTRRNIHARTIYLPARFIAELRRQSQSQCQSLDSYEDGKLGHSDFISNGDLITAWGARMVILSRAPHKPAVIFNVFDLRSRLPGLLDPAGVYLQNLILPSTVPLPEAVGTGQDQLTRSVGWIARRIRHAIVEQTTEPQIRRLMRVTRASVAHTGMMPLFSGPDATIIACTNWSRARFREAANFSPAVLSSPGPDASHGGACVAFWGTTMGTSDAPRDTFVVYGKDEEGNYWLHGYLRQETWDYIQREFEEWRIGSR</sequence>
<evidence type="ECO:0000256" key="3">
    <source>
        <dbReference type="ARBA" id="ARBA00022679"/>
    </source>
</evidence>
<proteinExistence type="inferred from homology"/>
<gene>
    <name evidence="5" type="ORF">BJX66DRAFT_341839</name>
</gene>
<dbReference type="PANTHER" id="PTHR31896:SF69">
    <property type="entry name" value="FAMILY REGULATORY PROTEIN, PUTATIVE (AFU_ORTHOLOGUE AFUA_3G14730)-RELATED"/>
    <property type="match status" value="1"/>
</dbReference>
<dbReference type="InterPro" id="IPR023213">
    <property type="entry name" value="CAT-like_dom_sf"/>
</dbReference>
<dbReference type="Proteomes" id="UP001610563">
    <property type="component" value="Unassembled WGS sequence"/>
</dbReference>